<accession>A0A8S3W5M3</accession>
<proteinExistence type="predicted"/>
<sequence>MESRLENIIIKRVSEEDIIQREILIPEQLKPFRGTLSVHQVLWDIFKPKITMRNMSCFSYDAGEICSHGKHFDYINNMSATNQNDDSDFCVVPLANTKRKSKNENKIQITSNVLIEVTNKTLLQGELTHFNEMM</sequence>
<dbReference type="EMBL" id="CAJQZP010000171">
    <property type="protein sequence ID" value="CAG4942376.1"/>
    <property type="molecule type" value="Genomic_DNA"/>
</dbReference>
<keyword evidence="2" id="KW-1185">Reference proteome</keyword>
<reference evidence="1" key="1">
    <citation type="submission" date="2021-04" db="EMBL/GenBank/DDBJ databases">
        <authorList>
            <person name="Tunstrom K."/>
        </authorList>
    </citation>
    <scope>NUCLEOTIDE SEQUENCE</scope>
</reference>
<organism evidence="1 2">
    <name type="scientific">Parnassius apollo</name>
    <name type="common">Apollo butterfly</name>
    <name type="synonym">Papilio apollo</name>
    <dbReference type="NCBI Taxonomy" id="110799"/>
    <lineage>
        <taxon>Eukaryota</taxon>
        <taxon>Metazoa</taxon>
        <taxon>Ecdysozoa</taxon>
        <taxon>Arthropoda</taxon>
        <taxon>Hexapoda</taxon>
        <taxon>Insecta</taxon>
        <taxon>Pterygota</taxon>
        <taxon>Neoptera</taxon>
        <taxon>Endopterygota</taxon>
        <taxon>Lepidoptera</taxon>
        <taxon>Glossata</taxon>
        <taxon>Ditrysia</taxon>
        <taxon>Papilionoidea</taxon>
        <taxon>Papilionidae</taxon>
        <taxon>Parnassiinae</taxon>
        <taxon>Parnassini</taxon>
        <taxon>Parnassius</taxon>
        <taxon>Parnassius</taxon>
    </lineage>
</organism>
<gene>
    <name evidence="1" type="ORF">PAPOLLO_LOCUS2413</name>
</gene>
<dbReference type="OrthoDB" id="6375801at2759"/>
<comment type="caution">
    <text evidence="1">The sequence shown here is derived from an EMBL/GenBank/DDBJ whole genome shotgun (WGS) entry which is preliminary data.</text>
</comment>
<protein>
    <submittedName>
        <fullName evidence="1">(apollo) hypothetical protein</fullName>
    </submittedName>
</protein>
<dbReference type="AlphaFoldDB" id="A0A8S3W5M3"/>
<evidence type="ECO:0000313" key="2">
    <source>
        <dbReference type="Proteomes" id="UP000691718"/>
    </source>
</evidence>
<dbReference type="Proteomes" id="UP000691718">
    <property type="component" value="Unassembled WGS sequence"/>
</dbReference>
<evidence type="ECO:0000313" key="1">
    <source>
        <dbReference type="EMBL" id="CAG4942376.1"/>
    </source>
</evidence>
<name>A0A8S3W5M3_PARAO</name>